<dbReference type="SMART" id="SM00913">
    <property type="entry name" value="IBN_N"/>
    <property type="match status" value="1"/>
</dbReference>
<evidence type="ECO:0000259" key="5">
    <source>
        <dbReference type="PROSITE" id="PS50166"/>
    </source>
</evidence>
<name>A0A9P7BHU4_9ASCO</name>
<dbReference type="PROSITE" id="PS50166">
    <property type="entry name" value="IMPORTIN_B_NT"/>
    <property type="match status" value="1"/>
</dbReference>
<organism evidence="6 7">
    <name type="scientific">Pichia californica</name>
    <dbReference type="NCBI Taxonomy" id="460514"/>
    <lineage>
        <taxon>Eukaryota</taxon>
        <taxon>Fungi</taxon>
        <taxon>Dikarya</taxon>
        <taxon>Ascomycota</taxon>
        <taxon>Saccharomycotina</taxon>
        <taxon>Pichiomycetes</taxon>
        <taxon>Pichiales</taxon>
        <taxon>Pichiaceae</taxon>
        <taxon>Pichia</taxon>
    </lineage>
</organism>
<dbReference type="GO" id="GO:0005829">
    <property type="term" value="C:cytosol"/>
    <property type="evidence" value="ECO:0007669"/>
    <property type="project" value="TreeGrafter"/>
</dbReference>
<comment type="similarity">
    <text evidence="2">Belongs to the importin beta family.</text>
</comment>
<dbReference type="GO" id="GO:0006606">
    <property type="term" value="P:protein import into nucleus"/>
    <property type="evidence" value="ECO:0007669"/>
    <property type="project" value="TreeGrafter"/>
</dbReference>
<dbReference type="Pfam" id="PF03810">
    <property type="entry name" value="IBN_N"/>
    <property type="match status" value="1"/>
</dbReference>
<dbReference type="InterPro" id="IPR001494">
    <property type="entry name" value="Importin-beta_N"/>
</dbReference>
<evidence type="ECO:0000313" key="7">
    <source>
        <dbReference type="Proteomes" id="UP000697127"/>
    </source>
</evidence>
<dbReference type="Proteomes" id="UP000697127">
    <property type="component" value="Unassembled WGS sequence"/>
</dbReference>
<protein>
    <recommendedName>
        <fullName evidence="5">Importin N-terminal domain-containing protein</fullName>
    </recommendedName>
</protein>
<evidence type="ECO:0000313" key="6">
    <source>
        <dbReference type="EMBL" id="KAG0689913.1"/>
    </source>
</evidence>
<feature type="domain" description="Importin N-terminal" evidence="5">
    <location>
        <begin position="29"/>
        <end position="101"/>
    </location>
</feature>
<dbReference type="Gene3D" id="1.25.10.10">
    <property type="entry name" value="Leucine-rich Repeat Variant"/>
    <property type="match status" value="1"/>
</dbReference>
<evidence type="ECO:0000256" key="4">
    <source>
        <dbReference type="ARBA" id="ARBA00023242"/>
    </source>
</evidence>
<sequence length="1036" mass="121247">MVSGLDYNSLLQVLNSASSSVRGLDQQQAEAQLKSWEAEKGFHYLLQSIYIDTKLSLQIRWLAIICLKNGIERYWRPTRINAITKEEKLEIRKRLFNNLDESNNQLTIQNAHLISKITRLDFPVEWPTLFEDIIQILESSSSSSSLNNQILTIRLHNLMIITNQILKILATVRIGKAKLMMQTKAPLLFPHLVKFYNIFFNKWINNDFNITTMEIGYIFLKNIRRLIVDGYEYQNRDKYIQEFMELSLQHFQKLLLLHESNSLDLLEKYIKCYVKLYYNLVRDKTCSFILLSSSKNILLTLLSLLQQKASLIYNLEEEANDSDFWEKIAIKSFIIMKTITNYVFKESRTNIVKQKNDQIEIQQSIDLLKSNFFTLDLIENLINLITKWYLKLKPIDLENWNDNPEEWFNDEASLNWEFQIRKCSENYFQDLSIHFNEFISQFIMNKIENLNNENIDSITKDSILCIFQLSSNSISKKCNFNQLLIDYFIPQASIIGGDINSKLIKRRVCLIINEWLDVKIESNIRIEIYKFILNLLSDSNNDKVVKLTAIQTLKYLIDDWEFRKRDFQPFIDDIIKHMLILLDSLSTVETKIFILNTLSLLLERTNPLINEKILIDIVTVVPVLWQKTDNPNEMIIKNSLLRILKDLIISLNKNSSLIHDIVIPLIPICCDSKSDYYSLLCEDGLELWSSIMKTIDSNNMANSKLFDPELFEILVNCLINWTEILPLVLTIIRSYCLISVDIFNNELGLKIFVILKGYLKTMRDDSVFLTSSILEISIMQSSVNKEMFYINLLKSGLFEEMIEYLVRDTDSPYCEIKVSLPLLRLMIERPDLLITNMITSTIFNRLLRNLTKFAKNSFDPKVRKLYLLGLLSLYQGNFIQLESVVIIPSERINDINEVEYELEKISKDAGISTVLVLYFKKIVDLSLSFVEEIRESPSGDLKSYHKQTAYDDHDLLPYEPEHEDEEEQEQEQEYALEIKIPPTEERLRYTQLLRSFDPVRKVFFKDALRGIVASVYDKIGRVLPAEVIEELEHACS</sequence>
<gene>
    <name evidence="6" type="ORF">C6P40_004210</name>
</gene>
<comment type="subcellular location">
    <subcellularLocation>
        <location evidence="1">Nucleus</location>
    </subcellularLocation>
</comment>
<dbReference type="InterPro" id="IPR058669">
    <property type="entry name" value="TPR_IPO7/11-like"/>
</dbReference>
<dbReference type="PANTHER" id="PTHR10997:SF7">
    <property type="entry name" value="IMPORTIN-11"/>
    <property type="match status" value="1"/>
</dbReference>
<dbReference type="GO" id="GO:0031267">
    <property type="term" value="F:small GTPase binding"/>
    <property type="evidence" value="ECO:0007669"/>
    <property type="project" value="InterPro"/>
</dbReference>
<dbReference type="SUPFAM" id="SSF48371">
    <property type="entry name" value="ARM repeat"/>
    <property type="match status" value="1"/>
</dbReference>
<keyword evidence="4" id="KW-0539">Nucleus</keyword>
<dbReference type="AlphaFoldDB" id="A0A9P7BHU4"/>
<dbReference type="EMBL" id="PUHW01000054">
    <property type="protein sequence ID" value="KAG0689913.1"/>
    <property type="molecule type" value="Genomic_DNA"/>
</dbReference>
<evidence type="ECO:0000256" key="2">
    <source>
        <dbReference type="ARBA" id="ARBA00007991"/>
    </source>
</evidence>
<evidence type="ECO:0000256" key="1">
    <source>
        <dbReference type="ARBA" id="ARBA00004123"/>
    </source>
</evidence>
<dbReference type="InterPro" id="IPR016024">
    <property type="entry name" value="ARM-type_fold"/>
</dbReference>
<dbReference type="PANTHER" id="PTHR10997">
    <property type="entry name" value="IMPORTIN-7, 8, 11"/>
    <property type="match status" value="1"/>
</dbReference>
<keyword evidence="7" id="KW-1185">Reference proteome</keyword>
<evidence type="ECO:0000256" key="3">
    <source>
        <dbReference type="ARBA" id="ARBA00022448"/>
    </source>
</evidence>
<dbReference type="GO" id="GO:0005635">
    <property type="term" value="C:nuclear envelope"/>
    <property type="evidence" value="ECO:0007669"/>
    <property type="project" value="TreeGrafter"/>
</dbReference>
<keyword evidence="3" id="KW-0813">Transport</keyword>
<proteinExistence type="inferred from homology"/>
<reference evidence="6" key="1">
    <citation type="submission" date="2020-11" db="EMBL/GenBank/DDBJ databases">
        <title>Kefir isolates.</title>
        <authorList>
            <person name="Marcisauskas S."/>
            <person name="Kim Y."/>
            <person name="Blasche S."/>
        </authorList>
    </citation>
    <scope>NUCLEOTIDE SEQUENCE</scope>
    <source>
        <strain evidence="6">Olga-1</strain>
    </source>
</reference>
<dbReference type="Pfam" id="PF25758">
    <property type="entry name" value="TPR_IPO11"/>
    <property type="match status" value="1"/>
</dbReference>
<comment type="caution">
    <text evidence="6">The sequence shown here is derived from an EMBL/GenBank/DDBJ whole genome shotgun (WGS) entry which is preliminary data.</text>
</comment>
<accession>A0A9P7BHU4</accession>
<dbReference type="InterPro" id="IPR011989">
    <property type="entry name" value="ARM-like"/>
</dbReference>